<proteinExistence type="predicted"/>
<dbReference type="PANTHER" id="PTHR42887:SF2">
    <property type="entry name" value="OS12G0638800 PROTEIN"/>
    <property type="match status" value="1"/>
</dbReference>
<dbReference type="STRING" id="1797247.A2419_01795"/>
<dbReference type="SUPFAM" id="SSF160996">
    <property type="entry name" value="HI0933 insert domain-like"/>
    <property type="match status" value="1"/>
</dbReference>
<dbReference type="InterPro" id="IPR004792">
    <property type="entry name" value="BaiN-like"/>
</dbReference>
<dbReference type="EMBL" id="MEXB01000008">
    <property type="protein sequence ID" value="OGC88455.1"/>
    <property type="molecule type" value="Genomic_DNA"/>
</dbReference>
<dbReference type="Gene3D" id="1.10.8.260">
    <property type="entry name" value="HI0933 insert domain-like"/>
    <property type="match status" value="1"/>
</dbReference>
<dbReference type="InterPro" id="IPR036188">
    <property type="entry name" value="FAD/NAD-bd_sf"/>
</dbReference>
<dbReference type="Pfam" id="PF03486">
    <property type="entry name" value="HI0933_like"/>
    <property type="match status" value="1"/>
</dbReference>
<dbReference type="PANTHER" id="PTHR42887">
    <property type="entry name" value="OS12G0638800 PROTEIN"/>
    <property type="match status" value="1"/>
</dbReference>
<dbReference type="PRINTS" id="PR00411">
    <property type="entry name" value="PNDRDTASEI"/>
</dbReference>
<reference evidence="6 7" key="1">
    <citation type="journal article" date="2016" name="Nat. Commun.">
        <title>Thousands of microbial genomes shed light on interconnected biogeochemical processes in an aquifer system.</title>
        <authorList>
            <person name="Anantharaman K."/>
            <person name="Brown C.T."/>
            <person name="Hug L.A."/>
            <person name="Sharon I."/>
            <person name="Castelle C.J."/>
            <person name="Probst A.J."/>
            <person name="Thomas B.C."/>
            <person name="Singh A."/>
            <person name="Wilkins M.J."/>
            <person name="Karaoz U."/>
            <person name="Brodie E.L."/>
            <person name="Williams K.H."/>
            <person name="Hubbard S.S."/>
            <person name="Banfield J.F."/>
        </authorList>
    </citation>
    <scope>NUCLEOTIDE SEQUENCE [LARGE SCALE GENOMIC DNA]</scope>
</reference>
<dbReference type="Gene3D" id="2.40.30.10">
    <property type="entry name" value="Translation factors"/>
    <property type="match status" value="1"/>
</dbReference>
<name>A0A1F4Y3A3_9BACT</name>
<dbReference type="PRINTS" id="PR00368">
    <property type="entry name" value="FADPNR"/>
</dbReference>
<evidence type="ECO:0008006" key="8">
    <source>
        <dbReference type="Google" id="ProtNLM"/>
    </source>
</evidence>
<keyword evidence="2" id="KW-0285">Flavoprotein</keyword>
<dbReference type="Pfam" id="PF22780">
    <property type="entry name" value="HI0933_like_1st"/>
    <property type="match status" value="1"/>
</dbReference>
<feature type="domain" description="RsdA/BaiN/AoA(So)-like Rossmann fold-like" evidence="4">
    <location>
        <begin position="10"/>
        <end position="414"/>
    </location>
</feature>
<evidence type="ECO:0000256" key="1">
    <source>
        <dbReference type="ARBA" id="ARBA00001974"/>
    </source>
</evidence>
<evidence type="ECO:0000259" key="4">
    <source>
        <dbReference type="Pfam" id="PF03486"/>
    </source>
</evidence>
<evidence type="ECO:0000256" key="3">
    <source>
        <dbReference type="ARBA" id="ARBA00022827"/>
    </source>
</evidence>
<dbReference type="InterPro" id="IPR057661">
    <property type="entry name" value="RsdA/BaiN/AoA(So)_Rossmann"/>
</dbReference>
<feature type="domain" description="RsdA/BaiN/AoA(So)-like insert" evidence="5">
    <location>
        <begin position="200"/>
        <end position="360"/>
    </location>
</feature>
<accession>A0A1F4Y3A3</accession>
<sequence length="418" mass="45193">MKSPAEQIWDVCVIGGGPAGMMAAIRAAELGAKVILIEKNPTLGKKLLITGGGRCNVCNAEEDVRKLLAKFKGSDKFLFSAFSQWATKETLNFFYSHGMDTKEEALLRVFPASNTAQSVWDVLVSDLKKYSVTVLSNSPVVGVTTKDGQILSVILKNKKEVQAKKFILATGGKSRPETGSTGDGYEWLKAIGHSITGTNAALVPVEVKDAWVKKLAGVSVPEVKISVFQNDVKQDSKVGKLLFTHVGVSGPAILNMSRDIGELLKYGEVVLEIDFCPTLAYDALNTKLQEIFVANDKKKLKNSLADILPTAAVPVLLAEVEIDGETPCNSVTREVRLLLMKVLKHASMEVTKLQGMDKAVITSGGVVLEEVDFKTMQSRLFPNLYLIGDILNVNRPSGGYSLQLCWTTGHVAGTHAAK</sequence>
<dbReference type="Proteomes" id="UP000176568">
    <property type="component" value="Unassembled WGS sequence"/>
</dbReference>
<evidence type="ECO:0000313" key="6">
    <source>
        <dbReference type="EMBL" id="OGC88455.1"/>
    </source>
</evidence>
<protein>
    <recommendedName>
        <fullName evidence="8">FAD-dependent oxidoreductase</fullName>
    </recommendedName>
</protein>
<dbReference type="AlphaFoldDB" id="A0A1F4Y3A3"/>
<organism evidence="6 7">
    <name type="scientific">Candidatus Adlerbacteria bacterium RIFOXYC1_FULL_48_26</name>
    <dbReference type="NCBI Taxonomy" id="1797247"/>
    <lineage>
        <taxon>Bacteria</taxon>
        <taxon>Candidatus Adleribacteriota</taxon>
    </lineage>
</organism>
<dbReference type="SUPFAM" id="SSF51905">
    <property type="entry name" value="FAD/NAD(P)-binding domain"/>
    <property type="match status" value="1"/>
</dbReference>
<dbReference type="NCBIfam" id="TIGR00275">
    <property type="entry name" value="aminoacetone oxidase family FAD-binding enzyme"/>
    <property type="match status" value="1"/>
</dbReference>
<dbReference type="Gene3D" id="3.50.50.60">
    <property type="entry name" value="FAD/NAD(P)-binding domain"/>
    <property type="match status" value="1"/>
</dbReference>
<evidence type="ECO:0000259" key="5">
    <source>
        <dbReference type="Pfam" id="PF22780"/>
    </source>
</evidence>
<dbReference type="InterPro" id="IPR023166">
    <property type="entry name" value="BaiN-like_dom_sf"/>
</dbReference>
<dbReference type="InterPro" id="IPR055178">
    <property type="entry name" value="RsdA/BaiN/AoA(So)-like_dom"/>
</dbReference>
<evidence type="ECO:0000256" key="2">
    <source>
        <dbReference type="ARBA" id="ARBA00022630"/>
    </source>
</evidence>
<evidence type="ECO:0000313" key="7">
    <source>
        <dbReference type="Proteomes" id="UP000176568"/>
    </source>
</evidence>
<comment type="caution">
    <text evidence="6">The sequence shown here is derived from an EMBL/GenBank/DDBJ whole genome shotgun (WGS) entry which is preliminary data.</text>
</comment>
<gene>
    <name evidence="6" type="ORF">A2419_01795</name>
</gene>
<keyword evidence="3" id="KW-0274">FAD</keyword>
<comment type="cofactor">
    <cofactor evidence="1">
        <name>FAD</name>
        <dbReference type="ChEBI" id="CHEBI:57692"/>
    </cofactor>
</comment>